<dbReference type="SUPFAM" id="SSF89000">
    <property type="entry name" value="post-HMGL domain-like"/>
    <property type="match status" value="1"/>
</dbReference>
<dbReference type="AlphaFoldDB" id="A0A095VUZ6"/>
<dbReference type="FunFam" id="2.40.50.100:FF:000003">
    <property type="entry name" value="Acetyl-CoA carboxylase biotin carboxyl carrier protein"/>
    <property type="match status" value="1"/>
</dbReference>
<organism evidence="4 5">
    <name type="scientific">Pseudohaliea rubra DSM 19751</name>
    <dbReference type="NCBI Taxonomy" id="1265313"/>
    <lineage>
        <taxon>Bacteria</taxon>
        <taxon>Pseudomonadati</taxon>
        <taxon>Pseudomonadota</taxon>
        <taxon>Gammaproteobacteria</taxon>
        <taxon>Cellvibrionales</taxon>
        <taxon>Halieaceae</taxon>
        <taxon>Pseudohaliea</taxon>
    </lineage>
</organism>
<keyword evidence="1" id="KW-0092">Biotin</keyword>
<dbReference type="GO" id="GO:0006814">
    <property type="term" value="P:sodium ion transport"/>
    <property type="evidence" value="ECO:0007669"/>
    <property type="project" value="InterPro"/>
</dbReference>
<proteinExistence type="predicted"/>
<dbReference type="SUPFAM" id="SSF51230">
    <property type="entry name" value="Single hybrid motif"/>
    <property type="match status" value="1"/>
</dbReference>
<dbReference type="PROSITE" id="PS50968">
    <property type="entry name" value="BIOTINYL_LIPOYL"/>
    <property type="match status" value="1"/>
</dbReference>
<dbReference type="PANTHER" id="PTHR43778">
    <property type="entry name" value="PYRUVATE CARBOXYLASE"/>
    <property type="match status" value="1"/>
</dbReference>
<dbReference type="Proteomes" id="UP000029640">
    <property type="component" value="Unassembled WGS sequence"/>
</dbReference>
<dbReference type="CDD" id="cd07937">
    <property type="entry name" value="DRE_TIM_PC_TC_5S"/>
    <property type="match status" value="1"/>
</dbReference>
<dbReference type="Pfam" id="PF00364">
    <property type="entry name" value="Biotin_lipoyl"/>
    <property type="match status" value="1"/>
</dbReference>
<dbReference type="GO" id="GO:0006094">
    <property type="term" value="P:gluconeogenesis"/>
    <property type="evidence" value="ECO:0007669"/>
    <property type="project" value="TreeGrafter"/>
</dbReference>
<evidence type="ECO:0000259" key="2">
    <source>
        <dbReference type="PROSITE" id="PS50968"/>
    </source>
</evidence>
<sequence>MEASHRPLGITDVVLRDAHQSLFATRLRLDDMLPIAAALDDIGFWSVESWGGATFDACIRYLGEDPWERIRELKAAMPKTQQQMLLRGQNILGYRHYADDVVERFVERAATNGVDVFRVFDAMNDFRNLDTALKAVKAVGKHAQGTLSYTLSPVHTLDTWLDLARQIEDAGADSIAIKDMAGLLRPYTGYELVTRLKETCSIPIHMQCHATTGLSTATALKCIEAGIDNIDTAISSMSMTYGHSPTESVVAILEGTERDTGLDLDRLADIAAYFRTVRKKYAKFEGSLRGVDSRILVAQVPGGMLTNMENQLREQGAADRMDEVLAEIPQVREDLGFIPLVTPTSQIVGTQAVLNVLTGERYKSISRETAGVLKGEYGATPAPVNAELQARVLEGDAPITCRPADLLEPEMDTLAKELEQLAGEQGIPLEDGERRVDDVLTYALFPQVGLRFLANRGNADAFEPHPDAEAEAETQVQAQATTAASADAPAAASAAAPGSPVVYTVKVDGQPYVVEVSEGGTVESVAAASAPAAAATAAPAAGADSGEPLPAPLAGNIVRVAVAAGDRVSAGDVLLTLEAMKMETEVRAPRDGTVASVAVGAGNAVAVGDTLLVLR</sequence>
<keyword evidence="5" id="KW-1185">Reference proteome</keyword>
<dbReference type="InterPro" id="IPR013785">
    <property type="entry name" value="Aldolase_TIM"/>
</dbReference>
<evidence type="ECO:0000313" key="5">
    <source>
        <dbReference type="Proteomes" id="UP000029640"/>
    </source>
</evidence>
<accession>A0A095VUZ6</accession>
<dbReference type="GO" id="GO:0004736">
    <property type="term" value="F:pyruvate carboxylase activity"/>
    <property type="evidence" value="ECO:0007669"/>
    <property type="project" value="UniProtKB-ARBA"/>
</dbReference>
<evidence type="ECO:0000259" key="3">
    <source>
        <dbReference type="PROSITE" id="PS50991"/>
    </source>
</evidence>
<evidence type="ECO:0000256" key="1">
    <source>
        <dbReference type="ARBA" id="ARBA00023267"/>
    </source>
</evidence>
<dbReference type="PROSITE" id="PS50991">
    <property type="entry name" value="PYR_CT"/>
    <property type="match status" value="1"/>
</dbReference>
<dbReference type="PANTHER" id="PTHR43778:SF2">
    <property type="entry name" value="PYRUVATE CARBOXYLASE, MITOCHONDRIAL"/>
    <property type="match status" value="1"/>
</dbReference>
<dbReference type="PATRIC" id="fig|1265313.6.peg.229"/>
<dbReference type="InterPro" id="IPR005776">
    <property type="entry name" value="OadA"/>
</dbReference>
<gene>
    <name evidence="4" type="ORF">HRUBRA_00229</name>
</gene>
<dbReference type="InterPro" id="IPR000891">
    <property type="entry name" value="PYR_CT"/>
</dbReference>
<dbReference type="Gene3D" id="2.40.50.100">
    <property type="match status" value="1"/>
</dbReference>
<dbReference type="Pfam" id="PF00682">
    <property type="entry name" value="HMGL-like"/>
    <property type="match status" value="1"/>
</dbReference>
<dbReference type="InterPro" id="IPR011053">
    <property type="entry name" value="Single_hybrid_motif"/>
</dbReference>
<dbReference type="EMBL" id="AUVB01000011">
    <property type="protein sequence ID" value="KGE05155.1"/>
    <property type="molecule type" value="Genomic_DNA"/>
</dbReference>
<dbReference type="SUPFAM" id="SSF51569">
    <property type="entry name" value="Aldolase"/>
    <property type="match status" value="1"/>
</dbReference>
<dbReference type="HOGENOM" id="CLU_000395_4_3_6"/>
<dbReference type="GO" id="GO:0008948">
    <property type="term" value="F:oxaloacetate decarboxylase activity"/>
    <property type="evidence" value="ECO:0007669"/>
    <property type="project" value="InterPro"/>
</dbReference>
<dbReference type="NCBIfam" id="NF006761">
    <property type="entry name" value="PRK09282.1"/>
    <property type="match status" value="1"/>
</dbReference>
<evidence type="ECO:0000313" key="4">
    <source>
        <dbReference type="EMBL" id="KGE05155.1"/>
    </source>
</evidence>
<dbReference type="RefSeq" id="WP_035518087.1">
    <property type="nucleotide sequence ID" value="NZ_KN234801.1"/>
</dbReference>
<dbReference type="Pfam" id="PF02436">
    <property type="entry name" value="PYC_OADA"/>
    <property type="match status" value="1"/>
</dbReference>
<keyword evidence="4" id="KW-0456">Lyase</keyword>
<dbReference type="STRING" id="1265313.HRUBRA_00229"/>
<dbReference type="CDD" id="cd06850">
    <property type="entry name" value="biotinyl_domain"/>
    <property type="match status" value="1"/>
</dbReference>
<dbReference type="EC" id="4.1.1.3" evidence="4"/>
<reference evidence="4 5" key="1">
    <citation type="journal article" date="2014" name="Genome Announc.">
        <title>Genome Sequence of Gammaproteobacterial Pseudohaliea rubra Type Strain DSM 19751, Isolated from Coastal Seawater of the Mediterranean Sea.</title>
        <authorList>
            <person name="Spring S."/>
            <person name="Fiebig A."/>
            <person name="Riedel T."/>
            <person name="Goker M."/>
            <person name="Klenk H.P."/>
        </authorList>
    </citation>
    <scope>NUCLEOTIDE SEQUENCE [LARGE SCALE GENOMIC DNA]</scope>
    <source>
        <strain evidence="4 5">DSM 19751</strain>
    </source>
</reference>
<name>A0A095VUZ6_9GAMM</name>
<dbReference type="InterPro" id="IPR001882">
    <property type="entry name" value="Biotin_BS"/>
</dbReference>
<dbReference type="eggNOG" id="COG5016">
    <property type="taxonomic scope" value="Bacteria"/>
</dbReference>
<dbReference type="PROSITE" id="PS00188">
    <property type="entry name" value="BIOTIN"/>
    <property type="match status" value="1"/>
</dbReference>
<dbReference type="NCBIfam" id="NF010643">
    <property type="entry name" value="PRK14040.1"/>
    <property type="match status" value="1"/>
</dbReference>
<dbReference type="eggNOG" id="COG0511">
    <property type="taxonomic scope" value="Bacteria"/>
</dbReference>
<feature type="domain" description="Pyruvate carboxyltransferase" evidence="3">
    <location>
        <begin position="8"/>
        <end position="268"/>
    </location>
</feature>
<protein>
    <submittedName>
        <fullName evidence="4">Oxaloacetate decarboxylase alpha chain</fullName>
        <ecNumber evidence="4">4.1.1.3</ecNumber>
    </submittedName>
</protein>
<comment type="caution">
    <text evidence="4">The sequence shown here is derived from an EMBL/GenBank/DDBJ whole genome shotgun (WGS) entry which is preliminary data.</text>
</comment>
<dbReference type="InterPro" id="IPR003379">
    <property type="entry name" value="Carboxylase_cons_dom"/>
</dbReference>
<dbReference type="Gene3D" id="3.20.20.70">
    <property type="entry name" value="Aldolase class I"/>
    <property type="match status" value="1"/>
</dbReference>
<dbReference type="InterPro" id="IPR000089">
    <property type="entry name" value="Biotin_lipoyl"/>
</dbReference>
<dbReference type="OrthoDB" id="9760256at2"/>
<dbReference type="NCBIfam" id="TIGR01108">
    <property type="entry name" value="oadA"/>
    <property type="match status" value="1"/>
</dbReference>
<feature type="domain" description="Lipoyl-binding" evidence="2">
    <location>
        <begin position="542"/>
        <end position="615"/>
    </location>
</feature>
<dbReference type="InterPro" id="IPR055268">
    <property type="entry name" value="PCB-like"/>
</dbReference>
<dbReference type="GO" id="GO:0005737">
    <property type="term" value="C:cytoplasm"/>
    <property type="evidence" value="ECO:0007669"/>
    <property type="project" value="TreeGrafter"/>
</dbReference>